<sequence>MNSHSGQLENALESLQFENSRNSCLLSNLPSELRSKVFEFLTESAGEMRLVSKSWCAMIDDWAIPDNIPATLLESENSMNVIIELRKSEAACFGKLRELSDELNRDFAAQTFSEIRTCKDISFDIPYDSPDLYRIRDAMSTRVKLVHITRSEKEHEGSGFYDAVCKLLEPVKQATDLTLSRHKFLLDLSSHIAIRKVSFVVDTLSYPNEILLDICERIEYISIRLYNSQLGNATTTTSLCEASSRWVGLVLGMFHYGARSIELSNYYVDLFSAEQIRRIAETLVSRGTPFHFQAVLHQQPTPIIVNGLRKRICQSSDFWIVDISSTTPPPHATLVSRVTPVFLKVILRQRTVFSIVKGIRKGESNAEHDGIKLATF</sequence>
<proteinExistence type="predicted"/>
<name>A0A2A6BIH9_PRIPA</name>
<evidence type="ECO:0000313" key="2">
    <source>
        <dbReference type="Proteomes" id="UP000005239"/>
    </source>
</evidence>
<dbReference type="Proteomes" id="UP000005239">
    <property type="component" value="Unassembled WGS sequence"/>
</dbReference>
<dbReference type="AlphaFoldDB" id="A0A2A6BIH9"/>
<reference evidence="1" key="2">
    <citation type="submission" date="2022-06" db="UniProtKB">
        <authorList>
            <consortium name="EnsemblMetazoa"/>
        </authorList>
    </citation>
    <scope>IDENTIFICATION</scope>
    <source>
        <strain evidence="1">PS312</strain>
    </source>
</reference>
<gene>
    <name evidence="1" type="primary">WBGene00114134</name>
</gene>
<accession>A0A2A6BIH9</accession>
<reference evidence="2" key="1">
    <citation type="journal article" date="2008" name="Nat. Genet.">
        <title>The Pristionchus pacificus genome provides a unique perspective on nematode lifestyle and parasitism.</title>
        <authorList>
            <person name="Dieterich C."/>
            <person name="Clifton S.W."/>
            <person name="Schuster L.N."/>
            <person name="Chinwalla A."/>
            <person name="Delehaunty K."/>
            <person name="Dinkelacker I."/>
            <person name="Fulton L."/>
            <person name="Fulton R."/>
            <person name="Godfrey J."/>
            <person name="Minx P."/>
            <person name="Mitreva M."/>
            <person name="Roeseler W."/>
            <person name="Tian H."/>
            <person name="Witte H."/>
            <person name="Yang S.P."/>
            <person name="Wilson R.K."/>
            <person name="Sommer R.J."/>
        </authorList>
    </citation>
    <scope>NUCLEOTIDE SEQUENCE [LARGE SCALE GENOMIC DNA]</scope>
    <source>
        <strain evidence="2">PS312</strain>
    </source>
</reference>
<keyword evidence="2" id="KW-1185">Reference proteome</keyword>
<organism evidence="1 2">
    <name type="scientific">Pristionchus pacificus</name>
    <name type="common">Parasitic nematode worm</name>
    <dbReference type="NCBI Taxonomy" id="54126"/>
    <lineage>
        <taxon>Eukaryota</taxon>
        <taxon>Metazoa</taxon>
        <taxon>Ecdysozoa</taxon>
        <taxon>Nematoda</taxon>
        <taxon>Chromadorea</taxon>
        <taxon>Rhabditida</taxon>
        <taxon>Rhabditina</taxon>
        <taxon>Diplogasteromorpha</taxon>
        <taxon>Diplogasteroidea</taxon>
        <taxon>Neodiplogasteridae</taxon>
        <taxon>Pristionchus</taxon>
    </lineage>
</organism>
<accession>A0A8R1YLT3</accession>
<dbReference type="EnsemblMetazoa" id="PPA24580.1">
    <property type="protein sequence ID" value="PPA24580.1"/>
    <property type="gene ID" value="WBGene00114134"/>
</dbReference>
<protein>
    <submittedName>
        <fullName evidence="1">Uncharacterized protein</fullName>
    </submittedName>
</protein>
<evidence type="ECO:0000313" key="1">
    <source>
        <dbReference type="EnsemblMetazoa" id="PPA24580.1"/>
    </source>
</evidence>